<name>A0AAF0V8W2_SOLVR</name>
<dbReference type="AlphaFoldDB" id="A0AAF0V8W2"/>
<dbReference type="Proteomes" id="UP001234989">
    <property type="component" value="Chromosome 12"/>
</dbReference>
<organism evidence="1 2">
    <name type="scientific">Solanum verrucosum</name>
    <dbReference type="NCBI Taxonomy" id="315347"/>
    <lineage>
        <taxon>Eukaryota</taxon>
        <taxon>Viridiplantae</taxon>
        <taxon>Streptophyta</taxon>
        <taxon>Embryophyta</taxon>
        <taxon>Tracheophyta</taxon>
        <taxon>Spermatophyta</taxon>
        <taxon>Magnoliopsida</taxon>
        <taxon>eudicotyledons</taxon>
        <taxon>Gunneridae</taxon>
        <taxon>Pentapetalae</taxon>
        <taxon>asterids</taxon>
        <taxon>lamiids</taxon>
        <taxon>Solanales</taxon>
        <taxon>Solanaceae</taxon>
        <taxon>Solanoideae</taxon>
        <taxon>Solaneae</taxon>
        <taxon>Solanum</taxon>
    </lineage>
</organism>
<evidence type="ECO:0000313" key="2">
    <source>
        <dbReference type="Proteomes" id="UP001234989"/>
    </source>
</evidence>
<accession>A0AAF0V8W2</accession>
<keyword evidence="2" id="KW-1185">Reference proteome</keyword>
<evidence type="ECO:0000313" key="1">
    <source>
        <dbReference type="EMBL" id="WMV58796.1"/>
    </source>
</evidence>
<gene>
    <name evidence="1" type="ORF">MTR67_052181</name>
</gene>
<protein>
    <submittedName>
        <fullName evidence="1">Uncharacterized protein</fullName>
    </submittedName>
</protein>
<dbReference type="EMBL" id="CP133623">
    <property type="protein sequence ID" value="WMV58796.1"/>
    <property type="molecule type" value="Genomic_DNA"/>
</dbReference>
<sequence>GILDYARIISHPLELRASFSSISHTVHNLIYCYLMVVYS</sequence>
<reference evidence="1" key="1">
    <citation type="submission" date="2023-08" db="EMBL/GenBank/DDBJ databases">
        <title>A de novo genome assembly of Solanum verrucosum Schlechtendal, a Mexican diploid species geographically isolated from the other diploid A-genome species in potato relatives.</title>
        <authorList>
            <person name="Hosaka K."/>
        </authorList>
    </citation>
    <scope>NUCLEOTIDE SEQUENCE</scope>
    <source>
        <tissue evidence="1">Young leaves</tissue>
    </source>
</reference>
<feature type="non-terminal residue" evidence="1">
    <location>
        <position position="1"/>
    </location>
</feature>
<proteinExistence type="predicted"/>